<dbReference type="SUPFAM" id="SSF51905">
    <property type="entry name" value="FAD/NAD(P)-binding domain"/>
    <property type="match status" value="1"/>
</dbReference>
<sequence length="442" mass="47999">MPGPQPPQTVLIVGAGEFGATAALALAEGPYKGHGDLITLVDRGAEPPAVDAASSDYNKIVRADYSDPLYQKFALDALAEWRSPRWRKHFHECGVVVVSASSHPQATYVRNSHALNAQSSPPSVGPLHAEGDIRRFYPAGLRTGEFPGDVAYRNSVGGWAASRDAVVECIDLARALGVRFVHAEADALVHADGSTKGPVRGVRTKEGKTLEADFVILACGSWTPRLLPELATNCLPTGQTVATVKLSEDEMKEYDDMPVTLCLDTGFYCFPPNKDRILKFAIHDRGWLAPSGPLPSLPRTTLSDGYASQQIPPLALAALKRGLARVHPQLVYKKVDETRLCWYSDRESGDFMFDFHPESANLFVAAGGSGHAFKFLPLVGPWILGALQRTLPAEQLRLWSFTGDRSRLDKSRGEGPVVRRDLDSGKVVEVRSAPGVEVRAKL</sequence>
<evidence type="ECO:0000259" key="6">
    <source>
        <dbReference type="Pfam" id="PF01266"/>
    </source>
</evidence>
<dbReference type="GO" id="GO:0008115">
    <property type="term" value="F:sarcosine oxidase activity"/>
    <property type="evidence" value="ECO:0007669"/>
    <property type="project" value="TreeGrafter"/>
</dbReference>
<keyword evidence="3" id="KW-0285">Flavoprotein</keyword>
<comment type="similarity">
    <text evidence="2">Belongs to the MSOX/MTOX family.</text>
</comment>
<protein>
    <submittedName>
        <fullName evidence="7">FAD dependent oxidoreductase</fullName>
    </submittedName>
</protein>
<dbReference type="PANTHER" id="PTHR10961:SF46">
    <property type="entry name" value="PEROXISOMAL SARCOSINE OXIDASE"/>
    <property type="match status" value="1"/>
</dbReference>
<comment type="caution">
    <text evidence="7">The sequence shown here is derived from an EMBL/GenBank/DDBJ whole genome shotgun (WGS) entry which is preliminary data.</text>
</comment>
<evidence type="ECO:0000256" key="1">
    <source>
        <dbReference type="ARBA" id="ARBA00001974"/>
    </source>
</evidence>
<evidence type="ECO:0000256" key="5">
    <source>
        <dbReference type="ARBA" id="ARBA00023002"/>
    </source>
</evidence>
<evidence type="ECO:0000313" key="8">
    <source>
        <dbReference type="Proteomes" id="UP000311382"/>
    </source>
</evidence>
<dbReference type="EMBL" id="SOZI01000015">
    <property type="protein sequence ID" value="TNY23120.1"/>
    <property type="molecule type" value="Genomic_DNA"/>
</dbReference>
<dbReference type="PANTHER" id="PTHR10961">
    <property type="entry name" value="PEROXISOMAL SARCOSINE OXIDASE"/>
    <property type="match status" value="1"/>
</dbReference>
<evidence type="ECO:0000256" key="4">
    <source>
        <dbReference type="ARBA" id="ARBA00022827"/>
    </source>
</evidence>
<dbReference type="Gene3D" id="3.50.50.60">
    <property type="entry name" value="FAD/NAD(P)-binding domain"/>
    <property type="match status" value="1"/>
</dbReference>
<evidence type="ECO:0000313" key="7">
    <source>
        <dbReference type="EMBL" id="TNY23120.1"/>
    </source>
</evidence>
<keyword evidence="4" id="KW-0274">FAD</keyword>
<dbReference type="InterPro" id="IPR036188">
    <property type="entry name" value="FAD/NAD-bd_sf"/>
</dbReference>
<dbReference type="AlphaFoldDB" id="A0A5C5G1W3"/>
<dbReference type="OrthoDB" id="2219495at2759"/>
<keyword evidence="8" id="KW-1185">Reference proteome</keyword>
<keyword evidence="5" id="KW-0560">Oxidoreductase</keyword>
<dbReference type="GO" id="GO:0050660">
    <property type="term" value="F:flavin adenine dinucleotide binding"/>
    <property type="evidence" value="ECO:0007669"/>
    <property type="project" value="InterPro"/>
</dbReference>
<dbReference type="InterPro" id="IPR045170">
    <property type="entry name" value="MTOX"/>
</dbReference>
<dbReference type="STRING" id="5288.A0A5C5G1W3"/>
<dbReference type="InterPro" id="IPR006076">
    <property type="entry name" value="FAD-dep_OxRdtase"/>
</dbReference>
<dbReference type="GO" id="GO:0004657">
    <property type="term" value="F:proline dehydrogenase activity"/>
    <property type="evidence" value="ECO:0007669"/>
    <property type="project" value="TreeGrafter"/>
</dbReference>
<dbReference type="GO" id="GO:0050031">
    <property type="term" value="F:L-pipecolate oxidase activity"/>
    <property type="evidence" value="ECO:0007669"/>
    <property type="project" value="TreeGrafter"/>
</dbReference>
<organism evidence="7 8">
    <name type="scientific">Rhodotorula diobovata</name>
    <dbReference type="NCBI Taxonomy" id="5288"/>
    <lineage>
        <taxon>Eukaryota</taxon>
        <taxon>Fungi</taxon>
        <taxon>Dikarya</taxon>
        <taxon>Basidiomycota</taxon>
        <taxon>Pucciniomycotina</taxon>
        <taxon>Microbotryomycetes</taxon>
        <taxon>Sporidiobolales</taxon>
        <taxon>Sporidiobolaceae</taxon>
        <taxon>Rhodotorula</taxon>
    </lineage>
</organism>
<name>A0A5C5G1W3_9BASI</name>
<dbReference type="Pfam" id="PF01266">
    <property type="entry name" value="DAO"/>
    <property type="match status" value="1"/>
</dbReference>
<evidence type="ECO:0000256" key="3">
    <source>
        <dbReference type="ARBA" id="ARBA00022630"/>
    </source>
</evidence>
<accession>A0A5C5G1W3</accession>
<feature type="domain" description="FAD dependent oxidoreductase" evidence="6">
    <location>
        <begin position="10"/>
        <end position="382"/>
    </location>
</feature>
<proteinExistence type="inferred from homology"/>
<evidence type="ECO:0000256" key="2">
    <source>
        <dbReference type="ARBA" id="ARBA00010989"/>
    </source>
</evidence>
<dbReference type="Gene3D" id="3.30.9.10">
    <property type="entry name" value="D-Amino Acid Oxidase, subunit A, domain 2"/>
    <property type="match status" value="1"/>
</dbReference>
<gene>
    <name evidence="7" type="ORF">DMC30DRAFT_67642</name>
</gene>
<comment type="cofactor">
    <cofactor evidence="1">
        <name>FAD</name>
        <dbReference type="ChEBI" id="CHEBI:57692"/>
    </cofactor>
</comment>
<dbReference type="Proteomes" id="UP000311382">
    <property type="component" value="Unassembled WGS sequence"/>
</dbReference>
<reference evidence="7 8" key="1">
    <citation type="submission" date="2019-03" db="EMBL/GenBank/DDBJ databases">
        <title>Rhodosporidium diobovatum UCD-FST 08-225 genome sequencing, assembly, and annotation.</title>
        <authorList>
            <person name="Fakankun I.U."/>
            <person name="Fristensky B."/>
            <person name="Levin D.B."/>
        </authorList>
    </citation>
    <scope>NUCLEOTIDE SEQUENCE [LARGE SCALE GENOMIC DNA]</scope>
    <source>
        <strain evidence="7 8">UCD-FST 08-225</strain>
    </source>
</reference>